<evidence type="ECO:0000256" key="4">
    <source>
        <dbReference type="ARBA" id="ARBA00022679"/>
    </source>
</evidence>
<dbReference type="Gene3D" id="3.40.50.11820">
    <property type="match status" value="1"/>
</dbReference>
<dbReference type="Gene3D" id="3.90.550.10">
    <property type="entry name" value="Spore Coat Polysaccharide Biosynthesis Protein SpsA, Chain A"/>
    <property type="match status" value="1"/>
</dbReference>
<dbReference type="GO" id="GO:0005886">
    <property type="term" value="C:plasma membrane"/>
    <property type="evidence" value="ECO:0007669"/>
    <property type="project" value="UniProtKB-SubCell"/>
</dbReference>
<dbReference type="InterPro" id="IPR051612">
    <property type="entry name" value="Teichoic_Acid_Biosynth"/>
</dbReference>
<keyword evidence="3" id="KW-1003">Cell membrane</keyword>
<name>A0A9X2KBE6_9MICO</name>
<dbReference type="PANTHER" id="PTHR37316:SF3">
    <property type="entry name" value="TEICHOIC ACID GLYCEROL-PHOSPHATE TRANSFERASE"/>
    <property type="match status" value="1"/>
</dbReference>
<dbReference type="Gene3D" id="3.40.50.12580">
    <property type="match status" value="1"/>
</dbReference>
<evidence type="ECO:0000256" key="6">
    <source>
        <dbReference type="ARBA" id="ARBA00023136"/>
    </source>
</evidence>
<feature type="domain" description="Glycosyltransferase 2-like" evidence="7">
    <location>
        <begin position="3"/>
        <end position="115"/>
    </location>
</feature>
<dbReference type="InterPro" id="IPR029044">
    <property type="entry name" value="Nucleotide-diphossugar_trans"/>
</dbReference>
<dbReference type="EC" id="2.7.8.12" evidence="8"/>
<evidence type="ECO:0000313" key="9">
    <source>
        <dbReference type="Proteomes" id="UP001139722"/>
    </source>
</evidence>
<dbReference type="PANTHER" id="PTHR37316">
    <property type="entry name" value="TEICHOIC ACID GLYCEROL-PHOSPHATE PRIMASE"/>
    <property type="match status" value="1"/>
</dbReference>
<keyword evidence="5" id="KW-0777">Teichoic acid biosynthesis</keyword>
<dbReference type="GO" id="GO:0047355">
    <property type="term" value="F:CDP-glycerol glycerophosphotransferase activity"/>
    <property type="evidence" value="ECO:0007669"/>
    <property type="project" value="UniProtKB-EC"/>
</dbReference>
<dbReference type="CDD" id="cd00761">
    <property type="entry name" value="Glyco_tranf_GTA_type"/>
    <property type="match status" value="1"/>
</dbReference>
<evidence type="ECO:0000313" key="8">
    <source>
        <dbReference type="EMBL" id="MCP2371318.1"/>
    </source>
</evidence>
<gene>
    <name evidence="8" type="ORF">BJ978_001994</name>
</gene>
<dbReference type="AlphaFoldDB" id="A0A9X2KBE6"/>
<dbReference type="InterPro" id="IPR007554">
    <property type="entry name" value="Glycerophosphate_synth"/>
</dbReference>
<dbReference type="InterPro" id="IPR043148">
    <property type="entry name" value="TagF_C"/>
</dbReference>
<comment type="subcellular location">
    <subcellularLocation>
        <location evidence="1">Cell membrane</location>
        <topology evidence="1">Peripheral membrane protein</topology>
    </subcellularLocation>
</comment>
<accession>A0A9X2KBE6</accession>
<evidence type="ECO:0000259" key="7">
    <source>
        <dbReference type="Pfam" id="PF00535"/>
    </source>
</evidence>
<evidence type="ECO:0000256" key="2">
    <source>
        <dbReference type="ARBA" id="ARBA00010488"/>
    </source>
</evidence>
<keyword evidence="6" id="KW-0472">Membrane</keyword>
<reference evidence="8" key="1">
    <citation type="submission" date="2022-06" db="EMBL/GenBank/DDBJ databases">
        <title>Sequencing the genomes of 1000 actinobacteria strains.</title>
        <authorList>
            <person name="Klenk H.-P."/>
        </authorList>
    </citation>
    <scope>NUCLEOTIDE SEQUENCE</scope>
    <source>
        <strain evidence="8">DSM 22016</strain>
    </source>
</reference>
<comment type="similarity">
    <text evidence="2">Belongs to the CDP-glycerol glycerophosphotransferase family.</text>
</comment>
<comment type="caution">
    <text evidence="8">The sequence shown here is derived from an EMBL/GenBank/DDBJ whole genome shotgun (WGS) entry which is preliminary data.</text>
</comment>
<dbReference type="InterPro" id="IPR043149">
    <property type="entry name" value="TagF_N"/>
</dbReference>
<dbReference type="EMBL" id="JAMZDY010000001">
    <property type="protein sequence ID" value="MCP2371318.1"/>
    <property type="molecule type" value="Genomic_DNA"/>
</dbReference>
<sequence length="1146" mass="127749">MESAVESVINQTYEYLEVIVVNDGSTDSSGEIVDRIAARDPRVQVVHTSNGGLAAARNEGLKHCSGEFVAFFDSDDVLEPDAYGYAISSLRSTGSDFAVAPYRFLRGGKLHQPGRWIRAAHAVERRGTTLLAFPQIQANVVAWSKVYRRDFFQREIVGYPVGIAYEDQEPASLGYVRARKFDVLSRPMIRWRMRDEQTSITQQAGKVQNLIDRVEVIRRSLEILHWSGHDAAHLERVVQVLESDAFTISRVFDGDDEYWAAVVAATRALWPLVPREQLVRRISVQDRVLYHLLLAGDREAAMEFLALRGRSPHAWVFEEGADGLIHGRMPAWEIPSDAVPAWALVAADWQFDVQAWLNRWDWTEEQGVLEIRGHAYFPGLATPIESIEAELRDTRAGVQVPVALERVPHSLAGSLTQHLYLDYSDSGFVAKIDARNLEQLQLEQGRDLELQFVLIVRSAGMRVVAPFNSSGFASDDGMPAAVDLSAGCEAIARYRAGIGMTIKIAKKSRLLSVSEIAYNDDTMSVTLDRPHGLRIQALVLTKPSQRALTLQSTVSGDSIVARVPALPRGLQTNARVKAQTSDGLYSLRLYSGSDAVKGQPEFMVGGWSQPYFFAPGSVAIVDGIDVTEHQILMRFRNLRPDFTLWLQSRRAVIYGQHVDGEPGTVSFSLEQDALPGWQAQSVVPGHYSLRVSELADDGEDMPIAVRTSIDLDAQLPLRDLSASRQSVTLTRATNRQVNVKIDASSTAVRTARDQRRMIEFYEANSATLRDIVYFQCLQGDQVNDSQLAIADVIRRDFPGVEIIWGIKDYSVRVPANDGSVVVGSHDYFDILAVARVLCYNHEVPEFLQPRPGQQVVQTYHGHPFKMMGVGRWNALGFTEAQIQRGLDWREKWTMLLSPTPLATRLYREHFPVSAEIAEIGHPRNDRLVVITPDDREEVRRQLGIEAGRTAVLYAPTWRDYQATSPWASKMVTFVDPQRLAESLGEGYVVLLRGHPAHGRDGSYKQVKNAQVIDVTYHPDVNDLILAADVGVFDYSSIRFDFGVTGKPMIFFVPDKQQFFTSAPSLIPFDETAPGPQVENVDELVDAIVHIEEGRERFADDYRVFRERFAGLDDGHAAERATRAIFDRAGIGSQNSDPRGAGSTAVG</sequence>
<proteinExistence type="inferred from homology"/>
<protein>
    <submittedName>
        <fullName evidence="8">CDP-glycerol glycerophosphotransferase</fullName>
        <ecNumber evidence="8">2.7.8.12</ecNumber>
    </submittedName>
</protein>
<dbReference type="Proteomes" id="UP001139722">
    <property type="component" value="Unassembled WGS sequence"/>
</dbReference>
<dbReference type="OrthoDB" id="2676521at2"/>
<dbReference type="Pfam" id="PF00535">
    <property type="entry name" value="Glycos_transf_2"/>
    <property type="match status" value="1"/>
</dbReference>
<dbReference type="GO" id="GO:0019350">
    <property type="term" value="P:teichoic acid biosynthetic process"/>
    <property type="evidence" value="ECO:0007669"/>
    <property type="project" value="UniProtKB-KW"/>
</dbReference>
<evidence type="ECO:0000256" key="5">
    <source>
        <dbReference type="ARBA" id="ARBA00022944"/>
    </source>
</evidence>
<evidence type="ECO:0000256" key="1">
    <source>
        <dbReference type="ARBA" id="ARBA00004202"/>
    </source>
</evidence>
<dbReference type="SUPFAM" id="SSF53756">
    <property type="entry name" value="UDP-Glycosyltransferase/glycogen phosphorylase"/>
    <property type="match status" value="1"/>
</dbReference>
<keyword evidence="9" id="KW-1185">Reference proteome</keyword>
<dbReference type="InterPro" id="IPR001173">
    <property type="entry name" value="Glyco_trans_2-like"/>
</dbReference>
<evidence type="ECO:0000256" key="3">
    <source>
        <dbReference type="ARBA" id="ARBA00022475"/>
    </source>
</evidence>
<organism evidence="8 9">
    <name type="scientific">Agromyces terreus</name>
    <dbReference type="NCBI Taxonomy" id="424795"/>
    <lineage>
        <taxon>Bacteria</taxon>
        <taxon>Bacillati</taxon>
        <taxon>Actinomycetota</taxon>
        <taxon>Actinomycetes</taxon>
        <taxon>Micrococcales</taxon>
        <taxon>Microbacteriaceae</taxon>
        <taxon>Agromyces</taxon>
    </lineage>
</organism>
<dbReference type="SUPFAM" id="SSF53448">
    <property type="entry name" value="Nucleotide-diphospho-sugar transferases"/>
    <property type="match status" value="1"/>
</dbReference>
<keyword evidence="4 8" id="KW-0808">Transferase</keyword>
<dbReference type="Pfam" id="PF04464">
    <property type="entry name" value="Glyphos_transf"/>
    <property type="match status" value="1"/>
</dbReference>